<gene>
    <name evidence="9" type="ORF">GCM10023184_41160</name>
</gene>
<dbReference type="RefSeq" id="WP_345257817.1">
    <property type="nucleotide sequence ID" value="NZ_BAABGY010000016.1"/>
</dbReference>
<dbReference type="Pfam" id="PF13274">
    <property type="entry name" value="SocA_Panacea"/>
    <property type="match status" value="1"/>
</dbReference>
<dbReference type="InterPro" id="IPR025272">
    <property type="entry name" value="SocA_Panacea"/>
</dbReference>
<organism evidence="9 10">
    <name type="scientific">Flaviaesturariibacter amylovorans</name>
    <dbReference type="NCBI Taxonomy" id="1084520"/>
    <lineage>
        <taxon>Bacteria</taxon>
        <taxon>Pseudomonadati</taxon>
        <taxon>Bacteroidota</taxon>
        <taxon>Chitinophagia</taxon>
        <taxon>Chitinophagales</taxon>
        <taxon>Chitinophagaceae</taxon>
        <taxon>Flaviaestuariibacter</taxon>
    </lineage>
</organism>
<dbReference type="SUPFAM" id="SSF52141">
    <property type="entry name" value="Uracil-DNA glycosylase-like"/>
    <property type="match status" value="1"/>
</dbReference>
<dbReference type="Proteomes" id="UP001501725">
    <property type="component" value="Unassembled WGS sequence"/>
</dbReference>
<evidence type="ECO:0000256" key="2">
    <source>
        <dbReference type="ARBA" id="ARBA00022723"/>
    </source>
</evidence>
<dbReference type="CDD" id="cd10030">
    <property type="entry name" value="UDG-F4_TTUDGA_SPO1dp_like"/>
    <property type="match status" value="1"/>
</dbReference>
<reference evidence="10" key="1">
    <citation type="journal article" date="2019" name="Int. J. Syst. Evol. Microbiol.">
        <title>The Global Catalogue of Microorganisms (GCM) 10K type strain sequencing project: providing services to taxonomists for standard genome sequencing and annotation.</title>
        <authorList>
            <consortium name="The Broad Institute Genomics Platform"/>
            <consortium name="The Broad Institute Genome Sequencing Center for Infectious Disease"/>
            <person name="Wu L."/>
            <person name="Ma J."/>
        </authorList>
    </citation>
    <scope>NUCLEOTIDE SEQUENCE [LARGE SCALE GENOMIC DNA]</scope>
    <source>
        <strain evidence="10">JCM 17919</strain>
    </source>
</reference>
<evidence type="ECO:0000313" key="9">
    <source>
        <dbReference type="EMBL" id="GAA4342099.1"/>
    </source>
</evidence>
<dbReference type="SMART" id="SM00987">
    <property type="entry name" value="UreE_C"/>
    <property type="match status" value="1"/>
</dbReference>
<dbReference type="InterPro" id="IPR036895">
    <property type="entry name" value="Uracil-DNA_glycosylase-like_sf"/>
</dbReference>
<dbReference type="Gene3D" id="3.40.470.10">
    <property type="entry name" value="Uracil-DNA glycosylase-like domain"/>
    <property type="match status" value="1"/>
</dbReference>
<dbReference type="Pfam" id="PF03167">
    <property type="entry name" value="UDG"/>
    <property type="match status" value="1"/>
</dbReference>
<sequence length="363" mass="40825">MSEVSYIEFANLCKEVKECLRCPRMANSLRVLNSSSGSITSRVLFIGEAPGRLGADGSGIPFHGDKSGHNFEALLSGAGLSRSIIFVTNAVLCNPKDEKGNNSTPTKLETANCATFLKKQIELVDPTVIVTLGASALKALANIVEHNFTLKDSVRNALSWNSRILVPLYHPGQRAMMSRPFEIQQEDYRFVVECLKENLQGFLPTSNEEHVDLMLLVDYVLSKVSTVTYQVLHKLIYLVDYKAISKIGRRLTSSHIVKQKEGPYCTDLHLYKIHRSLPYIKSRVLSKNNIVLYAPSNSLFEDRLIDQFEISDDAKGIVDDVLSTYSQKSNTALRRTTLYTRPMRKVIYRELNENIDLNNSVLF</sequence>
<keyword evidence="3" id="KW-0227">DNA damage</keyword>
<keyword evidence="7" id="KW-0234">DNA repair</keyword>
<dbReference type="InterPro" id="IPR005122">
    <property type="entry name" value="Uracil-DNA_glycosylase-like"/>
</dbReference>
<keyword evidence="10" id="KW-1185">Reference proteome</keyword>
<accession>A0ABP8HP24</accession>
<evidence type="ECO:0000256" key="1">
    <source>
        <dbReference type="ARBA" id="ARBA00022485"/>
    </source>
</evidence>
<evidence type="ECO:0000256" key="4">
    <source>
        <dbReference type="ARBA" id="ARBA00022801"/>
    </source>
</evidence>
<keyword evidence="1" id="KW-0004">4Fe-4S</keyword>
<feature type="domain" description="Uracil-DNA glycosylase-like" evidence="8">
    <location>
        <begin position="34"/>
        <end position="189"/>
    </location>
</feature>
<name>A0ABP8HP24_9BACT</name>
<keyword evidence="4" id="KW-0378">Hydrolase</keyword>
<dbReference type="PANTHER" id="PTHR33693">
    <property type="entry name" value="TYPE-5 URACIL-DNA GLYCOSYLASE"/>
    <property type="match status" value="1"/>
</dbReference>
<evidence type="ECO:0000256" key="6">
    <source>
        <dbReference type="ARBA" id="ARBA00023014"/>
    </source>
</evidence>
<keyword evidence="6" id="KW-0411">Iron-sulfur</keyword>
<keyword evidence="2" id="KW-0479">Metal-binding</keyword>
<evidence type="ECO:0000313" key="10">
    <source>
        <dbReference type="Proteomes" id="UP001501725"/>
    </source>
</evidence>
<comment type="caution">
    <text evidence="9">The sequence shown here is derived from an EMBL/GenBank/DDBJ whole genome shotgun (WGS) entry which is preliminary data.</text>
</comment>
<dbReference type="InterPro" id="IPR051536">
    <property type="entry name" value="UDG_Type-4/5"/>
</dbReference>
<evidence type="ECO:0000256" key="3">
    <source>
        <dbReference type="ARBA" id="ARBA00022763"/>
    </source>
</evidence>
<dbReference type="EMBL" id="BAABGY010000016">
    <property type="protein sequence ID" value="GAA4342099.1"/>
    <property type="molecule type" value="Genomic_DNA"/>
</dbReference>
<keyword evidence="5" id="KW-0408">Iron</keyword>
<dbReference type="SMART" id="SM00986">
    <property type="entry name" value="UDG"/>
    <property type="match status" value="1"/>
</dbReference>
<proteinExistence type="predicted"/>
<evidence type="ECO:0000259" key="8">
    <source>
        <dbReference type="SMART" id="SM00986"/>
    </source>
</evidence>
<dbReference type="PANTHER" id="PTHR33693:SF3">
    <property type="entry name" value="TYPE-5 URACIL-DNA GLYCOSYLASE"/>
    <property type="match status" value="1"/>
</dbReference>
<evidence type="ECO:0000256" key="5">
    <source>
        <dbReference type="ARBA" id="ARBA00023004"/>
    </source>
</evidence>
<evidence type="ECO:0000256" key="7">
    <source>
        <dbReference type="ARBA" id="ARBA00023204"/>
    </source>
</evidence>
<protein>
    <recommendedName>
        <fullName evidence="8">Uracil-DNA glycosylase-like domain-containing protein</fullName>
    </recommendedName>
</protein>